<proteinExistence type="predicted"/>
<dbReference type="AlphaFoldDB" id="A0A1X2KKD0"/>
<evidence type="ECO:0000313" key="3">
    <source>
        <dbReference type="Proteomes" id="UP000242320"/>
    </source>
</evidence>
<protein>
    <recommendedName>
        <fullName evidence="4">DUF1508 domain-containing protein</fullName>
    </recommendedName>
</protein>
<dbReference type="EMBL" id="NCXM01000042">
    <property type="protein sequence ID" value="OSC22095.1"/>
    <property type="molecule type" value="Genomic_DNA"/>
</dbReference>
<reference evidence="2 3" key="1">
    <citation type="submission" date="2017-04" db="EMBL/GenBank/DDBJ databases">
        <title>The new phylogeny of genus Mycobacterium.</title>
        <authorList>
            <person name="Tortoli E."/>
            <person name="Trovato A."/>
            <person name="Cirillo D.M."/>
        </authorList>
    </citation>
    <scope>NUCLEOTIDE SEQUENCE [LARGE SCALE GENOMIC DNA]</scope>
    <source>
        <strain evidence="2 3">DSM 45247</strain>
    </source>
</reference>
<evidence type="ECO:0000313" key="2">
    <source>
        <dbReference type="EMBL" id="OSC22095.1"/>
    </source>
</evidence>
<name>A0A1X2KKD0_9MYCO</name>
<keyword evidence="3" id="KW-1185">Reference proteome</keyword>
<accession>A0A1X2KKD0</accession>
<gene>
    <name evidence="2" type="ORF">B8W69_26955</name>
</gene>
<feature type="region of interest" description="Disordered" evidence="1">
    <location>
        <begin position="1"/>
        <end position="45"/>
    </location>
</feature>
<evidence type="ECO:0000256" key="1">
    <source>
        <dbReference type="SAM" id="MobiDB-lite"/>
    </source>
</evidence>
<comment type="caution">
    <text evidence="2">The sequence shown here is derived from an EMBL/GenBank/DDBJ whole genome shotgun (WGS) entry which is preliminary data.</text>
</comment>
<dbReference type="Proteomes" id="UP000242320">
    <property type="component" value="Unassembled WGS sequence"/>
</dbReference>
<sequence length="59" mass="6538">MPDESPSAYAEGDVWRWRCTDPRTGQQRDSVSPYASEPAAITAGRSTLANATQLLSRRR</sequence>
<evidence type="ECO:0008006" key="4">
    <source>
        <dbReference type="Google" id="ProtNLM"/>
    </source>
</evidence>
<dbReference type="RefSeq" id="WP_085292749.1">
    <property type="nucleotide sequence ID" value="NZ_NCXM01000042.1"/>
</dbReference>
<organism evidence="2 3">
    <name type="scientific">Mycolicibacterium vulneris</name>
    <dbReference type="NCBI Taxonomy" id="547163"/>
    <lineage>
        <taxon>Bacteria</taxon>
        <taxon>Bacillati</taxon>
        <taxon>Actinomycetota</taxon>
        <taxon>Actinomycetes</taxon>
        <taxon>Mycobacteriales</taxon>
        <taxon>Mycobacteriaceae</taxon>
        <taxon>Mycolicibacterium</taxon>
    </lineage>
</organism>